<name>A0AA35T3W4_GEOBA</name>
<keyword evidence="4" id="KW-1185">Reference proteome</keyword>
<feature type="transmembrane region" description="Helical" evidence="2">
    <location>
        <begin position="84"/>
        <end position="101"/>
    </location>
</feature>
<feature type="transmembrane region" description="Helical" evidence="2">
    <location>
        <begin position="107"/>
        <end position="128"/>
    </location>
</feature>
<evidence type="ECO:0000313" key="3">
    <source>
        <dbReference type="EMBL" id="CAI8040432.1"/>
    </source>
</evidence>
<dbReference type="AlphaFoldDB" id="A0AA35T3W4"/>
<evidence type="ECO:0000256" key="2">
    <source>
        <dbReference type="SAM" id="Phobius"/>
    </source>
</evidence>
<dbReference type="EMBL" id="CASHTH010003109">
    <property type="protein sequence ID" value="CAI8040432.1"/>
    <property type="molecule type" value="Genomic_DNA"/>
</dbReference>
<feature type="region of interest" description="Disordered" evidence="1">
    <location>
        <begin position="1"/>
        <end position="23"/>
    </location>
</feature>
<sequence>MAVEPRYAGIPSDEAPGSESGPLALLPGEERITEAPGAGGALFVLTDRRVLYAGGSEDRIIAESARLTDVAAVRLERRSRDRRSAVWGVIGLLAAIAVWQVTRSESVGAIAAAVVGVVSIALLADYWLRRPGIMLTFLTPGGPLGGQVEDADAGAAQVFAAKFERQRAELIRRTRPGPPSRPFGAVRNPLL</sequence>
<evidence type="ECO:0000313" key="4">
    <source>
        <dbReference type="Proteomes" id="UP001174909"/>
    </source>
</evidence>
<keyword evidence="2" id="KW-1133">Transmembrane helix</keyword>
<protein>
    <submittedName>
        <fullName evidence="3">Uncharacterized protein</fullName>
    </submittedName>
</protein>
<comment type="caution">
    <text evidence="3">The sequence shown here is derived from an EMBL/GenBank/DDBJ whole genome shotgun (WGS) entry which is preliminary data.</text>
</comment>
<organism evidence="3 4">
    <name type="scientific">Geodia barretti</name>
    <name type="common">Barrett's horny sponge</name>
    <dbReference type="NCBI Taxonomy" id="519541"/>
    <lineage>
        <taxon>Eukaryota</taxon>
        <taxon>Metazoa</taxon>
        <taxon>Porifera</taxon>
        <taxon>Demospongiae</taxon>
        <taxon>Heteroscleromorpha</taxon>
        <taxon>Tetractinellida</taxon>
        <taxon>Astrophorina</taxon>
        <taxon>Geodiidae</taxon>
        <taxon>Geodia</taxon>
    </lineage>
</organism>
<proteinExistence type="predicted"/>
<gene>
    <name evidence="3" type="ORF">GBAR_LOCUS22537</name>
</gene>
<evidence type="ECO:0000256" key="1">
    <source>
        <dbReference type="SAM" id="MobiDB-lite"/>
    </source>
</evidence>
<keyword evidence="2" id="KW-0812">Transmembrane</keyword>
<reference evidence="3" key="1">
    <citation type="submission" date="2023-03" db="EMBL/GenBank/DDBJ databases">
        <authorList>
            <person name="Steffen K."/>
            <person name="Cardenas P."/>
        </authorList>
    </citation>
    <scope>NUCLEOTIDE SEQUENCE</scope>
</reference>
<keyword evidence="2" id="KW-0472">Membrane</keyword>
<accession>A0AA35T3W4</accession>
<dbReference type="Proteomes" id="UP001174909">
    <property type="component" value="Unassembled WGS sequence"/>
</dbReference>